<evidence type="ECO:0000313" key="6">
    <source>
        <dbReference type="EMBL" id="PQJ58466.1"/>
    </source>
</evidence>
<comment type="caution">
    <text evidence="6">The sequence shown here is derived from an EMBL/GenBank/DDBJ whole genome shotgun (WGS) entry which is preliminary data.</text>
</comment>
<dbReference type="PANTHER" id="PTHR47506">
    <property type="entry name" value="TRANSCRIPTIONAL REGULATORY PROTEIN"/>
    <property type="match status" value="1"/>
</dbReference>
<dbReference type="PANTHER" id="PTHR47506:SF1">
    <property type="entry name" value="HTH-TYPE TRANSCRIPTIONAL REGULATOR YJDC"/>
    <property type="match status" value="1"/>
</dbReference>
<feature type="domain" description="HTH tetR-type" evidence="5">
    <location>
        <begin position="5"/>
        <end position="65"/>
    </location>
</feature>
<keyword evidence="6" id="KW-0614">Plasmid</keyword>
<gene>
    <name evidence="6" type="ORF">BTO08_22150</name>
</gene>
<dbReference type="InterPro" id="IPR009057">
    <property type="entry name" value="Homeodomain-like_sf"/>
</dbReference>
<organism evidence="6 7">
    <name type="scientific">Photobacterium angustum</name>
    <dbReference type="NCBI Taxonomy" id="661"/>
    <lineage>
        <taxon>Bacteria</taxon>
        <taxon>Pseudomonadati</taxon>
        <taxon>Pseudomonadota</taxon>
        <taxon>Gammaproteobacteria</taxon>
        <taxon>Vibrionales</taxon>
        <taxon>Vibrionaceae</taxon>
        <taxon>Photobacterium</taxon>
    </lineage>
</organism>
<evidence type="ECO:0000256" key="3">
    <source>
        <dbReference type="ARBA" id="ARBA00023163"/>
    </source>
</evidence>
<dbReference type="GO" id="GO:0003677">
    <property type="term" value="F:DNA binding"/>
    <property type="evidence" value="ECO:0007669"/>
    <property type="project" value="UniProtKB-UniRule"/>
</dbReference>
<protein>
    <submittedName>
        <fullName evidence="6">TetR family transcriptional regulator</fullName>
    </submittedName>
</protein>
<dbReference type="InterPro" id="IPR001647">
    <property type="entry name" value="HTH_TetR"/>
</dbReference>
<name>A0A2S7V8C6_PHOAN</name>
<evidence type="ECO:0000259" key="5">
    <source>
        <dbReference type="PROSITE" id="PS50977"/>
    </source>
</evidence>
<geneLocation type="plasmid" evidence="6">
    <name>p1</name>
</geneLocation>
<dbReference type="OrthoDB" id="116240at2"/>
<keyword evidence="3" id="KW-0804">Transcription</keyword>
<evidence type="ECO:0000256" key="2">
    <source>
        <dbReference type="ARBA" id="ARBA00023125"/>
    </source>
</evidence>
<keyword evidence="2 4" id="KW-0238">DNA-binding</keyword>
<dbReference type="InterPro" id="IPR023772">
    <property type="entry name" value="DNA-bd_HTH_TetR-type_CS"/>
</dbReference>
<dbReference type="Gene3D" id="1.10.357.10">
    <property type="entry name" value="Tetracycline Repressor, domain 2"/>
    <property type="match status" value="1"/>
</dbReference>
<dbReference type="SUPFAM" id="SSF48498">
    <property type="entry name" value="Tetracyclin repressor-like, C-terminal domain"/>
    <property type="match status" value="1"/>
</dbReference>
<dbReference type="PROSITE" id="PS50977">
    <property type="entry name" value="HTH_TETR_2"/>
    <property type="match status" value="1"/>
</dbReference>
<dbReference type="Proteomes" id="UP000238730">
    <property type="component" value="Unassembled WGS sequence"/>
</dbReference>
<dbReference type="AlphaFoldDB" id="A0A2S7V8C6"/>
<keyword evidence="1" id="KW-0805">Transcription regulation</keyword>
<evidence type="ECO:0000313" key="7">
    <source>
        <dbReference type="Proteomes" id="UP000238730"/>
    </source>
</evidence>
<dbReference type="InterPro" id="IPR036271">
    <property type="entry name" value="Tet_transcr_reg_TetR-rel_C_sf"/>
</dbReference>
<proteinExistence type="predicted"/>
<accession>A0A2S7V8C6</accession>
<dbReference type="SUPFAM" id="SSF46689">
    <property type="entry name" value="Homeodomain-like"/>
    <property type="match status" value="1"/>
</dbReference>
<dbReference type="Pfam" id="PF00440">
    <property type="entry name" value="TetR_N"/>
    <property type="match status" value="1"/>
</dbReference>
<dbReference type="PRINTS" id="PR00455">
    <property type="entry name" value="HTHTETR"/>
</dbReference>
<feature type="DNA-binding region" description="H-T-H motif" evidence="4">
    <location>
        <begin position="28"/>
        <end position="47"/>
    </location>
</feature>
<reference evidence="6 7" key="1">
    <citation type="submission" date="2016-12" db="EMBL/GenBank/DDBJ databases">
        <title>Diversity of luminous bacteria.</title>
        <authorList>
            <person name="Yoshizawa S."/>
            <person name="Kogure K."/>
        </authorList>
    </citation>
    <scope>NUCLEOTIDE SEQUENCE [LARGE SCALE GENOMIC DNA]</scope>
    <source>
        <strain evidence="6 7">LC1-200</strain>
        <plasmid evidence="6">p1</plasmid>
    </source>
</reference>
<evidence type="ECO:0000256" key="4">
    <source>
        <dbReference type="PROSITE-ProRule" id="PRU00335"/>
    </source>
</evidence>
<dbReference type="PROSITE" id="PS01081">
    <property type="entry name" value="HTH_TETR_1"/>
    <property type="match status" value="1"/>
</dbReference>
<dbReference type="RefSeq" id="WP_105062724.1">
    <property type="nucleotide sequence ID" value="NZ_MSCJ01000004.1"/>
</dbReference>
<dbReference type="EMBL" id="MSCJ01000004">
    <property type="protein sequence ID" value="PQJ58466.1"/>
    <property type="molecule type" value="Genomic_DNA"/>
</dbReference>
<evidence type="ECO:0000256" key="1">
    <source>
        <dbReference type="ARBA" id="ARBA00023015"/>
    </source>
</evidence>
<sequence>MSKQEQKKTNIINKTIELCSKYGFHGTSMDNITSATGVSKATIYKYFNSKENLIAEALAIFSQQAIEKLELLYSDNSQTLEQKLSSRFDGLLDLFNRHAFHGCYFQLAYSEFNQIDPNISQICSGYKEKRLTMLDELLQNEGIIGAEDKAKQAELIFNGLLATLQITEDQTLIPLAKKMYLTTILES</sequence>